<feature type="transmembrane region" description="Helical" evidence="1">
    <location>
        <begin position="167"/>
        <end position="188"/>
    </location>
</feature>
<feature type="transmembrane region" description="Helical" evidence="1">
    <location>
        <begin position="78"/>
        <end position="105"/>
    </location>
</feature>
<reference evidence="2 3" key="1">
    <citation type="submission" date="2019-03" db="EMBL/GenBank/DDBJ databases">
        <title>Genomic Encyclopedia of Archaeal and Bacterial Type Strains, Phase II (KMG-II): from individual species to whole genera.</title>
        <authorList>
            <person name="Goeker M."/>
        </authorList>
    </citation>
    <scope>NUCLEOTIDE SEQUENCE [LARGE SCALE GENOMIC DNA]</scope>
    <source>
        <strain evidence="2 3">DSM 22554</strain>
    </source>
</reference>
<dbReference type="Proteomes" id="UP000294616">
    <property type="component" value="Unassembled WGS sequence"/>
</dbReference>
<evidence type="ECO:0000313" key="2">
    <source>
        <dbReference type="EMBL" id="TCK85576.1"/>
    </source>
</evidence>
<protein>
    <submittedName>
        <fullName evidence="2">Uncharacterized protein</fullName>
    </submittedName>
</protein>
<keyword evidence="3" id="KW-1185">Reference proteome</keyword>
<keyword evidence="1" id="KW-1133">Transmembrane helix</keyword>
<organism evidence="2 3">
    <name type="scientific">Albibacterium bauzanense</name>
    <dbReference type="NCBI Taxonomy" id="653929"/>
    <lineage>
        <taxon>Bacteria</taxon>
        <taxon>Pseudomonadati</taxon>
        <taxon>Bacteroidota</taxon>
        <taxon>Sphingobacteriia</taxon>
        <taxon>Sphingobacteriales</taxon>
        <taxon>Sphingobacteriaceae</taxon>
        <taxon>Albibacterium</taxon>
    </lineage>
</organism>
<gene>
    <name evidence="2" type="ORF">C8N28_0887</name>
</gene>
<feature type="transmembrane region" description="Helical" evidence="1">
    <location>
        <begin position="138"/>
        <end position="155"/>
    </location>
</feature>
<dbReference type="AlphaFoldDB" id="A0A4R1M0W9"/>
<sequence length="210" mass="24380">MELEDLKNNWKKESTENLVLNTQSMEQLQSILKEKTSGTLKGMKKKYERIISFLLAGILLNVLINPFLHFLLGDEGPIFRITFGGLLSLITLIAICVIVVFFYWLKVLSIKTESPEGELKSVLINQIKNLNRSLRQEIYFITAIFIFLFIIGRATSQYLGNGSFWDIFHQDILLAMLAAICIMGFYIYKRVTFYKKNIHEFQKYLDEFVA</sequence>
<dbReference type="OrthoDB" id="660385at2"/>
<dbReference type="RefSeq" id="WP_132221885.1">
    <property type="nucleotide sequence ID" value="NZ_SMGO01000001.1"/>
</dbReference>
<name>A0A4R1M0W9_9SPHI</name>
<feature type="transmembrane region" description="Helical" evidence="1">
    <location>
        <begin position="50"/>
        <end position="72"/>
    </location>
</feature>
<evidence type="ECO:0000256" key="1">
    <source>
        <dbReference type="SAM" id="Phobius"/>
    </source>
</evidence>
<evidence type="ECO:0000313" key="3">
    <source>
        <dbReference type="Proteomes" id="UP000294616"/>
    </source>
</evidence>
<proteinExistence type="predicted"/>
<keyword evidence="1" id="KW-0472">Membrane</keyword>
<dbReference type="EMBL" id="SMGO01000001">
    <property type="protein sequence ID" value="TCK85576.1"/>
    <property type="molecule type" value="Genomic_DNA"/>
</dbReference>
<keyword evidence="1" id="KW-0812">Transmembrane</keyword>
<comment type="caution">
    <text evidence="2">The sequence shown here is derived from an EMBL/GenBank/DDBJ whole genome shotgun (WGS) entry which is preliminary data.</text>
</comment>
<accession>A0A4R1M0W9</accession>